<evidence type="ECO:0000313" key="4">
    <source>
        <dbReference type="WBParaSite" id="BTMF_0001782301-mRNA-1"/>
    </source>
</evidence>
<accession>A0A0R3RCQ1</accession>
<reference evidence="2 3" key="2">
    <citation type="submission" date="2018-11" db="EMBL/GenBank/DDBJ databases">
        <authorList>
            <consortium name="Pathogen Informatics"/>
        </authorList>
    </citation>
    <scope>NUCLEOTIDE SEQUENCE [LARGE SCALE GENOMIC DNA]</scope>
</reference>
<feature type="signal peptide" evidence="1">
    <location>
        <begin position="1"/>
        <end position="21"/>
    </location>
</feature>
<keyword evidence="1" id="KW-0732">Signal</keyword>
<keyword evidence="3" id="KW-1185">Reference proteome</keyword>
<sequence>MSTFKVLIVAVLLVINHFCNTDSKQLQDSDLFRGGFEPMRYYFNPSDSYIGKRVPNPADMMIRFGKRSATFDAPTGDLNDE</sequence>
<name>A0A0R3RCQ1_9BILA</name>
<protein>
    <submittedName>
        <fullName evidence="2 4">Uncharacterized protein</fullName>
    </submittedName>
</protein>
<feature type="chain" id="PRO_5043131080" evidence="1">
    <location>
        <begin position="22"/>
        <end position="81"/>
    </location>
</feature>
<dbReference type="EMBL" id="UZAG01023143">
    <property type="protein sequence ID" value="VDO55833.1"/>
    <property type="molecule type" value="Genomic_DNA"/>
</dbReference>
<dbReference type="Proteomes" id="UP000280834">
    <property type="component" value="Unassembled WGS sequence"/>
</dbReference>
<reference evidence="4" key="1">
    <citation type="submission" date="2017-02" db="UniProtKB">
        <authorList>
            <consortium name="WormBaseParasite"/>
        </authorList>
    </citation>
    <scope>IDENTIFICATION</scope>
</reference>
<evidence type="ECO:0000256" key="1">
    <source>
        <dbReference type="SAM" id="SignalP"/>
    </source>
</evidence>
<evidence type="ECO:0000313" key="3">
    <source>
        <dbReference type="Proteomes" id="UP000280834"/>
    </source>
</evidence>
<evidence type="ECO:0000313" key="2">
    <source>
        <dbReference type="EMBL" id="VDO55833.1"/>
    </source>
</evidence>
<dbReference type="AlphaFoldDB" id="A0A0R3RCQ1"/>
<proteinExistence type="predicted"/>
<gene>
    <name evidence="2" type="ORF">BTMF_LOCUS15787</name>
</gene>
<dbReference type="WBParaSite" id="BTMF_0001782301-mRNA-1">
    <property type="protein sequence ID" value="BTMF_0001782301-mRNA-1"/>
    <property type="gene ID" value="BTMF_0001782301"/>
</dbReference>
<organism evidence="4">
    <name type="scientific">Brugia timori</name>
    <dbReference type="NCBI Taxonomy" id="42155"/>
    <lineage>
        <taxon>Eukaryota</taxon>
        <taxon>Metazoa</taxon>
        <taxon>Ecdysozoa</taxon>
        <taxon>Nematoda</taxon>
        <taxon>Chromadorea</taxon>
        <taxon>Rhabditida</taxon>
        <taxon>Spirurina</taxon>
        <taxon>Spiruromorpha</taxon>
        <taxon>Filarioidea</taxon>
        <taxon>Onchocercidae</taxon>
        <taxon>Brugia</taxon>
    </lineage>
</organism>